<keyword evidence="5 11" id="KW-0863">Zinc-finger</keyword>
<feature type="region of interest" description="Disordered" evidence="12">
    <location>
        <begin position="81"/>
        <end position="106"/>
    </location>
</feature>
<organism evidence="14 15">
    <name type="scientific">Nothobranchius furzeri</name>
    <name type="common">Turquoise killifish</name>
    <dbReference type="NCBI Taxonomy" id="105023"/>
    <lineage>
        <taxon>Eukaryota</taxon>
        <taxon>Metazoa</taxon>
        <taxon>Chordata</taxon>
        <taxon>Craniata</taxon>
        <taxon>Vertebrata</taxon>
        <taxon>Euteleostomi</taxon>
        <taxon>Actinopterygii</taxon>
        <taxon>Neopterygii</taxon>
        <taxon>Teleostei</taxon>
        <taxon>Neoteleostei</taxon>
        <taxon>Acanthomorphata</taxon>
        <taxon>Ovalentaria</taxon>
        <taxon>Atherinomorphae</taxon>
        <taxon>Cyprinodontiformes</taxon>
        <taxon>Nothobranchiidae</taxon>
        <taxon>Nothobranchius</taxon>
    </lineage>
</organism>
<dbReference type="PROSITE" id="PS00028">
    <property type="entry name" value="ZINC_FINGER_C2H2_1"/>
    <property type="match status" value="7"/>
</dbReference>
<evidence type="ECO:0000313" key="14">
    <source>
        <dbReference type="Ensembl" id="ENSNFUP00015033279.1"/>
    </source>
</evidence>
<evidence type="ECO:0000256" key="4">
    <source>
        <dbReference type="ARBA" id="ARBA00022737"/>
    </source>
</evidence>
<keyword evidence="9" id="KW-0804">Transcription</keyword>
<evidence type="ECO:0000256" key="10">
    <source>
        <dbReference type="ARBA" id="ARBA00023242"/>
    </source>
</evidence>
<dbReference type="FunFam" id="3.30.160.60:FF:000624">
    <property type="entry name" value="zinc finger protein 697"/>
    <property type="match status" value="1"/>
</dbReference>
<evidence type="ECO:0000256" key="2">
    <source>
        <dbReference type="ARBA" id="ARBA00006991"/>
    </source>
</evidence>
<dbReference type="FunFam" id="3.30.160.60:FF:000446">
    <property type="entry name" value="Zinc finger protein"/>
    <property type="match status" value="1"/>
</dbReference>
<dbReference type="Ensembl" id="ENSNFUT00015034777.1">
    <property type="protein sequence ID" value="ENSNFUP00015033279.1"/>
    <property type="gene ID" value="ENSNFUG00015016289.1"/>
</dbReference>
<keyword evidence="8" id="KW-0238">DNA-binding</keyword>
<reference evidence="14" key="2">
    <citation type="submission" date="2025-08" db="UniProtKB">
        <authorList>
            <consortium name="Ensembl"/>
        </authorList>
    </citation>
    <scope>IDENTIFICATION</scope>
</reference>
<feature type="domain" description="C2H2-type" evidence="13">
    <location>
        <begin position="244"/>
        <end position="271"/>
    </location>
</feature>
<feature type="domain" description="C2H2-type" evidence="13">
    <location>
        <begin position="356"/>
        <end position="383"/>
    </location>
</feature>
<dbReference type="Gene3D" id="3.30.160.60">
    <property type="entry name" value="Classic Zinc Finger"/>
    <property type="match status" value="9"/>
</dbReference>
<feature type="region of interest" description="Disordered" evidence="12">
    <location>
        <begin position="136"/>
        <end position="155"/>
    </location>
</feature>
<reference evidence="14" key="1">
    <citation type="submission" date="2014-08" db="EMBL/GenBank/DDBJ databases">
        <authorList>
            <person name="Senf B."/>
            <person name="Petzold A."/>
            <person name="Downie B.R."/>
            <person name="Koch P."/>
            <person name="Platzer M."/>
        </authorList>
    </citation>
    <scope>NUCLEOTIDE SEQUENCE [LARGE SCALE GENOMIC DNA]</scope>
    <source>
        <strain evidence="14">GRZ</strain>
    </source>
</reference>
<dbReference type="GO" id="GO:0005634">
    <property type="term" value="C:nucleus"/>
    <property type="evidence" value="ECO:0007669"/>
    <property type="project" value="UniProtKB-SubCell"/>
</dbReference>
<accession>A0A8C6MIP9</accession>
<dbReference type="GO" id="GO:0045595">
    <property type="term" value="P:regulation of cell differentiation"/>
    <property type="evidence" value="ECO:0007669"/>
    <property type="project" value="UniProtKB-ARBA"/>
</dbReference>
<feature type="domain" description="C2H2-type" evidence="13">
    <location>
        <begin position="188"/>
        <end position="215"/>
    </location>
</feature>
<sequence>MCLCKGKATDACKHLNVCLCKSTCMVPPHGKVVTGQQLCKQGDQKEPEPLLMKEEQQELCINQHEGPFILKQEHVPSMVSAPSEETDWCKPEPDRRQHLCQSSADGDNQDLDGCWSENSESNNNDDKLIENKRQMIYHRDSVDGPKLEEPKKAQTGEKQFTCESCGKCFSHNSTLARHMRSHRGEKPYSCQTCGKCFSSRGILIKHMRSHTGEKLFTCETCGKCFSQSSTLTIHMRSHTGEKPYSCKTCGKGFAQCSHLTLHMRTHTGEKPYPCNNCGKRFSLRGNLTKHMTTHTGEKPYSCETCGRGFSQRGNLTLHLRSHTGEKPYSCQTCGHCCSKSSDLTKHMRTHTGNKPYSCETCGYCCSQSSDLNRHVCTRTVKKPYSCEACGKCFTDKRDLTKHMRTKMFLSEWPGVGACRRAAGGQAFTHEAGWAQPEEGDVGPPFHELTTCGRVTWVHCVSSGSRWQGPRRSDPRLQKLALSTWNVTSLVGKEPELVGEVERFRLDIQWGKKVFSQPPIVQVLPLKMMTEVSNLHHRYTSTVRDRM</sequence>
<evidence type="ECO:0000256" key="9">
    <source>
        <dbReference type="ARBA" id="ARBA00023163"/>
    </source>
</evidence>
<evidence type="ECO:0000256" key="6">
    <source>
        <dbReference type="ARBA" id="ARBA00022833"/>
    </source>
</evidence>
<comment type="similarity">
    <text evidence="2">Belongs to the krueppel C2H2-type zinc-finger protein family.</text>
</comment>
<feature type="compositionally biased region" description="Basic and acidic residues" evidence="12">
    <location>
        <begin position="87"/>
        <end position="97"/>
    </location>
</feature>
<dbReference type="InterPro" id="IPR013087">
    <property type="entry name" value="Znf_C2H2_type"/>
</dbReference>
<keyword evidence="4" id="KW-0677">Repeat</keyword>
<dbReference type="GO" id="GO:0000122">
    <property type="term" value="P:negative regulation of transcription by RNA polymerase II"/>
    <property type="evidence" value="ECO:0007669"/>
    <property type="project" value="UniProtKB-ARBA"/>
</dbReference>
<keyword evidence="7" id="KW-0805">Transcription regulation</keyword>
<comment type="subcellular location">
    <subcellularLocation>
        <location evidence="1">Nucleus</location>
    </subcellularLocation>
</comment>
<dbReference type="SUPFAM" id="SSF57667">
    <property type="entry name" value="beta-beta-alpha zinc fingers"/>
    <property type="match status" value="5"/>
</dbReference>
<feature type="domain" description="C2H2-type" evidence="13">
    <location>
        <begin position="216"/>
        <end position="243"/>
    </location>
</feature>
<evidence type="ECO:0000256" key="11">
    <source>
        <dbReference type="PROSITE-ProRule" id="PRU00042"/>
    </source>
</evidence>
<dbReference type="FunFam" id="3.30.160.60:FF:000597">
    <property type="entry name" value="zinc finger protein 236 isoform X3"/>
    <property type="match status" value="1"/>
</dbReference>
<dbReference type="GeneTree" id="ENSGT01150000286977"/>
<evidence type="ECO:0000259" key="13">
    <source>
        <dbReference type="PROSITE" id="PS50157"/>
    </source>
</evidence>
<dbReference type="GO" id="GO:0000981">
    <property type="term" value="F:DNA-binding transcription factor activity, RNA polymerase II-specific"/>
    <property type="evidence" value="ECO:0007669"/>
    <property type="project" value="TreeGrafter"/>
</dbReference>
<feature type="domain" description="C2H2-type" evidence="13">
    <location>
        <begin position="272"/>
        <end position="299"/>
    </location>
</feature>
<keyword evidence="6" id="KW-0862">Zinc</keyword>
<dbReference type="InterPro" id="IPR036236">
    <property type="entry name" value="Znf_C2H2_sf"/>
</dbReference>
<dbReference type="PANTHER" id="PTHR24394">
    <property type="entry name" value="ZINC FINGER PROTEIN"/>
    <property type="match status" value="1"/>
</dbReference>
<name>A0A8C6MIP9_NOTFU</name>
<dbReference type="FunFam" id="3.30.160.60:FF:002343">
    <property type="entry name" value="Zinc finger protein 33A"/>
    <property type="match status" value="1"/>
</dbReference>
<dbReference type="FunFam" id="3.30.160.60:FF:001156">
    <property type="entry name" value="Zinc finger protein 407"/>
    <property type="match status" value="1"/>
</dbReference>
<evidence type="ECO:0000256" key="7">
    <source>
        <dbReference type="ARBA" id="ARBA00023015"/>
    </source>
</evidence>
<dbReference type="PROSITE" id="PS50157">
    <property type="entry name" value="ZINC_FINGER_C2H2_2"/>
    <property type="match status" value="9"/>
</dbReference>
<proteinExistence type="inferred from homology"/>
<evidence type="ECO:0000256" key="8">
    <source>
        <dbReference type="ARBA" id="ARBA00023125"/>
    </source>
</evidence>
<feature type="domain" description="C2H2-type" evidence="13">
    <location>
        <begin position="384"/>
        <end position="413"/>
    </location>
</feature>
<dbReference type="SMART" id="SM00355">
    <property type="entry name" value="ZnF_C2H2"/>
    <property type="match status" value="9"/>
</dbReference>
<dbReference type="FunFam" id="3.30.160.60:FF:000912">
    <property type="entry name" value="Zinc finger protein 660"/>
    <property type="match status" value="1"/>
</dbReference>
<feature type="domain" description="C2H2-type" evidence="13">
    <location>
        <begin position="300"/>
        <end position="327"/>
    </location>
</feature>
<keyword evidence="3" id="KW-0479">Metal-binding</keyword>
<keyword evidence="10" id="KW-0539">Nucleus</keyword>
<dbReference type="Pfam" id="PF00096">
    <property type="entry name" value="zf-C2H2"/>
    <property type="match status" value="8"/>
</dbReference>
<evidence type="ECO:0000256" key="5">
    <source>
        <dbReference type="ARBA" id="ARBA00022771"/>
    </source>
</evidence>
<dbReference type="PANTHER" id="PTHR24394:SF44">
    <property type="entry name" value="ZINC FINGER PROTEIN 271-LIKE"/>
    <property type="match status" value="1"/>
</dbReference>
<evidence type="ECO:0000256" key="12">
    <source>
        <dbReference type="SAM" id="MobiDB-lite"/>
    </source>
</evidence>
<keyword evidence="15" id="KW-1185">Reference proteome</keyword>
<dbReference type="FunFam" id="3.30.160.60:FF:000478">
    <property type="entry name" value="Zinc finger protein 133"/>
    <property type="match status" value="2"/>
</dbReference>
<dbReference type="AlphaFoldDB" id="A0A8C6MIP9"/>
<evidence type="ECO:0000256" key="3">
    <source>
        <dbReference type="ARBA" id="ARBA00022723"/>
    </source>
</evidence>
<evidence type="ECO:0000256" key="1">
    <source>
        <dbReference type="ARBA" id="ARBA00004123"/>
    </source>
</evidence>
<protein>
    <recommendedName>
        <fullName evidence="13">C2H2-type domain-containing protein</fullName>
    </recommendedName>
</protein>
<dbReference type="GO" id="GO:0008270">
    <property type="term" value="F:zinc ion binding"/>
    <property type="evidence" value="ECO:0007669"/>
    <property type="project" value="UniProtKB-KW"/>
</dbReference>
<reference evidence="14" key="3">
    <citation type="submission" date="2025-09" db="UniProtKB">
        <authorList>
            <consortium name="Ensembl"/>
        </authorList>
    </citation>
    <scope>IDENTIFICATION</scope>
</reference>
<feature type="region of interest" description="Disordered" evidence="12">
    <location>
        <begin position="111"/>
        <end position="130"/>
    </location>
</feature>
<dbReference type="Proteomes" id="UP000694548">
    <property type="component" value="Chromosome sgr12"/>
</dbReference>
<evidence type="ECO:0000313" key="15">
    <source>
        <dbReference type="Proteomes" id="UP000694548"/>
    </source>
</evidence>
<feature type="domain" description="C2H2-type" evidence="13">
    <location>
        <begin position="328"/>
        <end position="355"/>
    </location>
</feature>
<feature type="domain" description="C2H2-type" evidence="13">
    <location>
        <begin position="160"/>
        <end position="187"/>
    </location>
</feature>
<dbReference type="FunFam" id="3.30.160.60:FF:000110">
    <property type="entry name" value="Zinc finger protein-like"/>
    <property type="match status" value="1"/>
</dbReference>
<dbReference type="GO" id="GO:0003677">
    <property type="term" value="F:DNA binding"/>
    <property type="evidence" value="ECO:0007669"/>
    <property type="project" value="UniProtKB-KW"/>
</dbReference>